<dbReference type="RefSeq" id="WP_211856430.1">
    <property type="nucleotide sequence ID" value="NZ_JAAGBB010000064.1"/>
</dbReference>
<protein>
    <submittedName>
        <fullName evidence="1">SEC-C domain-containing protein</fullName>
    </submittedName>
</protein>
<comment type="caution">
    <text evidence="1">The sequence shown here is derived from an EMBL/GenBank/DDBJ whole genome shotgun (WGS) entry which is preliminary data.</text>
</comment>
<accession>A0ABS5F840</accession>
<reference evidence="2" key="1">
    <citation type="journal article" date="2021" name="Syst. Appl. Microbiol.">
        <title>Roseomonas hellenica sp. nov., isolated from roots of wild-growing Alkanna tinctoria.</title>
        <authorList>
            <person name="Rat A."/>
            <person name="Naranjo H.D."/>
            <person name="Lebbe L."/>
            <person name="Cnockaert M."/>
            <person name="Krigas N."/>
            <person name="Grigoriadou K."/>
            <person name="Maloupa E."/>
            <person name="Willems A."/>
        </authorList>
    </citation>
    <scope>NUCLEOTIDE SEQUENCE [LARGE SCALE GENOMIC DNA]</scope>
    <source>
        <strain evidence="2">LMG 31523</strain>
    </source>
</reference>
<evidence type="ECO:0000313" key="2">
    <source>
        <dbReference type="Proteomes" id="UP001196870"/>
    </source>
</evidence>
<organism evidence="1 2">
    <name type="scientific">Plastoroseomonas hellenica</name>
    <dbReference type="NCBI Taxonomy" id="2687306"/>
    <lineage>
        <taxon>Bacteria</taxon>
        <taxon>Pseudomonadati</taxon>
        <taxon>Pseudomonadota</taxon>
        <taxon>Alphaproteobacteria</taxon>
        <taxon>Acetobacterales</taxon>
        <taxon>Acetobacteraceae</taxon>
        <taxon>Plastoroseomonas</taxon>
    </lineage>
</organism>
<proteinExistence type="predicted"/>
<name>A0ABS5F840_9PROT</name>
<gene>
    <name evidence="1" type="ORF">GXW71_30145</name>
</gene>
<evidence type="ECO:0000313" key="1">
    <source>
        <dbReference type="EMBL" id="MBR0668651.1"/>
    </source>
</evidence>
<sequence>MKVGRNQRCPYCDSGKKFKHCHGNPMAKPPGPSPEQHALLRAQLEAQEYRRRQQQGHGRPIISAVVNGRRFVAVGTEVTASTRWNVFNEFLDDLIVRKIGPEWIAAETAKPPEAQHPIIVWRGMVRAFLASLPRNELGYAEAKAIGAAAAYFGLAYSLYLIQHNAELLKHMLNRLRVPDQFQGAYFELVMINCLVRAGFKIELVDETQRNQRNVELYATSPTGRRYSVEVKARAVAGALGKTAADGTPDPDPTNRIRRHLSDALNKPSHADRMVFIDLNAADGADGTEPPWYPRARQHLVNKERERPNDPPAYVFITNFCYHHHLNSDGTATFICPYGFHIPDFMKAERITLFDAYKQEQKHADAHSIVRAMEKYTHIPTTFDGSLPSEMPGMKVERRPMIGQLYYYDPADEDTKAVLGVGLDAFSGIVTTAIASKEAMCFYFSVRRDDGREFTLTQTMSDRQLHEWEQYKETYFGVVQHVGKGNCSPHEMFEFFVRNYRNAPRTKLEEHMKSAPDIEELKKLSDEDLLLRYCERLVGAMKVKNPDWS</sequence>
<keyword evidence="2" id="KW-1185">Reference proteome</keyword>
<dbReference type="Proteomes" id="UP001196870">
    <property type="component" value="Unassembled WGS sequence"/>
</dbReference>
<dbReference type="SUPFAM" id="SSF103642">
    <property type="entry name" value="Sec-C motif"/>
    <property type="match status" value="1"/>
</dbReference>
<dbReference type="EMBL" id="JAAGBB010000064">
    <property type="protein sequence ID" value="MBR0668651.1"/>
    <property type="molecule type" value="Genomic_DNA"/>
</dbReference>